<comment type="caution">
    <text evidence="2">The sequence shown here is derived from an EMBL/GenBank/DDBJ whole genome shotgun (WGS) entry which is preliminary data.</text>
</comment>
<evidence type="ECO:0000313" key="3">
    <source>
        <dbReference type="Proteomes" id="UP000698028"/>
    </source>
</evidence>
<feature type="domain" description="DUF4440" evidence="1">
    <location>
        <begin position="60"/>
        <end position="160"/>
    </location>
</feature>
<dbReference type="RefSeq" id="WP_218632562.1">
    <property type="nucleotide sequence ID" value="NZ_JAHVAH010000001.1"/>
</dbReference>
<keyword evidence="3" id="KW-1185">Reference proteome</keyword>
<protein>
    <submittedName>
        <fullName evidence="2">Nuclear transport factor 2 family protein</fullName>
    </submittedName>
</protein>
<gene>
    <name evidence="2" type="ORF">KTQ36_04645</name>
</gene>
<name>A0ABS6V4U8_9SPHN</name>
<dbReference type="EMBL" id="JAHVAH010000001">
    <property type="protein sequence ID" value="MBW0144582.1"/>
    <property type="molecule type" value="Genomic_DNA"/>
</dbReference>
<evidence type="ECO:0000259" key="1">
    <source>
        <dbReference type="Pfam" id="PF14534"/>
    </source>
</evidence>
<accession>A0ABS6V4U8</accession>
<evidence type="ECO:0000313" key="2">
    <source>
        <dbReference type="EMBL" id="MBW0144582.1"/>
    </source>
</evidence>
<dbReference type="Pfam" id="PF14534">
    <property type="entry name" value="DUF4440"/>
    <property type="match status" value="1"/>
</dbReference>
<dbReference type="InterPro" id="IPR027843">
    <property type="entry name" value="DUF4440"/>
</dbReference>
<dbReference type="PROSITE" id="PS51257">
    <property type="entry name" value="PROKAR_LIPOPROTEIN"/>
    <property type="match status" value="1"/>
</dbReference>
<organism evidence="2 3">
    <name type="scientific">Sphingomicrobium clamense</name>
    <dbReference type="NCBI Taxonomy" id="2851013"/>
    <lineage>
        <taxon>Bacteria</taxon>
        <taxon>Pseudomonadati</taxon>
        <taxon>Pseudomonadota</taxon>
        <taxon>Alphaproteobacteria</taxon>
        <taxon>Sphingomonadales</taxon>
        <taxon>Sphingomonadaceae</taxon>
        <taxon>Sphingomicrobium</taxon>
    </lineage>
</organism>
<sequence>MKTLIALTALAATAGCAVHNNYNQNAPTYAASSTVSAADRASITATLAGVYAVISGPAGQARDWDAMRAMFTDDARLYAVTPDGGLRGGTVEDYIANSGPFLTQYGFSESELTNRVEVYGDVAHAWSSYEGAYVRDGDEVEVRGINSFQLHRQADGSWKVHSIFWQQETPDLPLPADMEAM</sequence>
<proteinExistence type="predicted"/>
<dbReference type="Proteomes" id="UP000698028">
    <property type="component" value="Unassembled WGS sequence"/>
</dbReference>
<reference evidence="2 3" key="1">
    <citation type="submission" date="2021-07" db="EMBL/GenBank/DDBJ databases">
        <title>The draft genome sequence of Sphingomicrobium sp. B8.</title>
        <authorList>
            <person name="Mu L."/>
        </authorList>
    </citation>
    <scope>NUCLEOTIDE SEQUENCE [LARGE SCALE GENOMIC DNA]</scope>
    <source>
        <strain evidence="2 3">B8</strain>
    </source>
</reference>